<protein>
    <submittedName>
        <fullName evidence="1">Uncharacterized protein</fullName>
    </submittedName>
</protein>
<organism evidence="1 2">
    <name type="scientific">Flagellimonas zhangzhouensis</name>
    <dbReference type="NCBI Taxonomy" id="1073328"/>
    <lineage>
        <taxon>Bacteria</taxon>
        <taxon>Pseudomonadati</taxon>
        <taxon>Bacteroidota</taxon>
        <taxon>Flavobacteriia</taxon>
        <taxon>Flavobacteriales</taxon>
        <taxon>Flavobacteriaceae</taxon>
        <taxon>Flagellimonas</taxon>
    </lineage>
</organism>
<evidence type="ECO:0000313" key="2">
    <source>
        <dbReference type="Proteomes" id="UP000199592"/>
    </source>
</evidence>
<dbReference type="RefSeq" id="WP_090293452.1">
    <property type="nucleotide sequence ID" value="NZ_FNKI01000001.1"/>
</dbReference>
<dbReference type="STRING" id="1073328.SAMN05216294_1184"/>
<reference evidence="2" key="1">
    <citation type="submission" date="2016-10" db="EMBL/GenBank/DDBJ databases">
        <authorList>
            <person name="Varghese N."/>
            <person name="Submissions S."/>
        </authorList>
    </citation>
    <scope>NUCLEOTIDE SEQUENCE [LARGE SCALE GENOMIC DNA]</scope>
    <source>
        <strain evidence="2">DSM 25030</strain>
    </source>
</reference>
<dbReference type="AlphaFoldDB" id="A0A1H2X2T2"/>
<name>A0A1H2X2T2_9FLAO</name>
<keyword evidence="2" id="KW-1185">Reference proteome</keyword>
<sequence>MDITDIRFFEREAYLLKPSLLDSKKIEENLKGIKYSGQGRTVDKEVENSNIPYFATTFFHFVFTYDRIPNETELMQHYIVLNQISEDGQFLQFKAKPLSKNGVENRLLRSYPSLVRDFHFFKLCTESKNFDAVKYSLKVDIEDGVDLMIQQNEKIFCVSIFTQTPRAKKYKDRKNRVRHDYKNCFKQIEFSVDLSSKNIVKVSNFLLLSQTHVALLAKQITSYAGSKNS</sequence>
<proteinExistence type="predicted"/>
<dbReference type="Proteomes" id="UP000199592">
    <property type="component" value="Unassembled WGS sequence"/>
</dbReference>
<dbReference type="OrthoDB" id="1274899at2"/>
<dbReference type="EMBL" id="FNMY01000003">
    <property type="protein sequence ID" value="SDW87180.1"/>
    <property type="molecule type" value="Genomic_DNA"/>
</dbReference>
<gene>
    <name evidence="1" type="ORF">SAMN04487892_2564</name>
</gene>
<accession>A0A1H2X2T2</accession>
<evidence type="ECO:0000313" key="1">
    <source>
        <dbReference type="EMBL" id="SDW87180.1"/>
    </source>
</evidence>